<dbReference type="EMBL" id="KB742781">
    <property type="protein sequence ID" value="EOB04519.1"/>
    <property type="molecule type" value="Genomic_DNA"/>
</dbReference>
<evidence type="ECO:0000313" key="3">
    <source>
        <dbReference type="Proteomes" id="UP000296049"/>
    </source>
</evidence>
<dbReference type="Proteomes" id="UP000296049">
    <property type="component" value="Unassembled WGS sequence"/>
</dbReference>
<evidence type="ECO:0000313" key="2">
    <source>
        <dbReference type="EMBL" id="EOB04519.1"/>
    </source>
</evidence>
<dbReference type="AlphaFoldDB" id="R0LFU1"/>
<feature type="compositionally biased region" description="Basic and acidic residues" evidence="1">
    <location>
        <begin position="239"/>
        <end position="252"/>
    </location>
</feature>
<name>R0LFU1_ANAPL</name>
<keyword evidence="3" id="KW-1185">Reference proteome</keyword>
<evidence type="ECO:0000256" key="1">
    <source>
        <dbReference type="SAM" id="MobiDB-lite"/>
    </source>
</evidence>
<gene>
    <name evidence="2" type="ORF">Anapl_01449</name>
</gene>
<organism evidence="2 3">
    <name type="scientific">Anas platyrhynchos</name>
    <name type="common">Mallard</name>
    <name type="synonym">Anas boschas</name>
    <dbReference type="NCBI Taxonomy" id="8839"/>
    <lineage>
        <taxon>Eukaryota</taxon>
        <taxon>Metazoa</taxon>
        <taxon>Chordata</taxon>
        <taxon>Craniata</taxon>
        <taxon>Vertebrata</taxon>
        <taxon>Euteleostomi</taxon>
        <taxon>Archelosauria</taxon>
        <taxon>Archosauria</taxon>
        <taxon>Dinosauria</taxon>
        <taxon>Saurischia</taxon>
        <taxon>Theropoda</taxon>
        <taxon>Coelurosauria</taxon>
        <taxon>Aves</taxon>
        <taxon>Neognathae</taxon>
        <taxon>Galloanserae</taxon>
        <taxon>Anseriformes</taxon>
        <taxon>Anatidae</taxon>
        <taxon>Anatinae</taxon>
        <taxon>Anas</taxon>
    </lineage>
</organism>
<feature type="region of interest" description="Disordered" evidence="1">
    <location>
        <begin position="183"/>
        <end position="203"/>
    </location>
</feature>
<proteinExistence type="predicted"/>
<protein>
    <submittedName>
        <fullName evidence="2">Uncharacterized protein</fullName>
    </submittedName>
</protein>
<feature type="region of interest" description="Disordered" evidence="1">
    <location>
        <begin position="45"/>
        <end position="72"/>
    </location>
</feature>
<accession>R0LFU1</accession>
<reference evidence="3" key="1">
    <citation type="journal article" date="2013" name="Nat. Genet.">
        <title>The duck genome and transcriptome provide insight into an avian influenza virus reservoir species.</title>
        <authorList>
            <person name="Huang Y."/>
            <person name="Li Y."/>
            <person name="Burt D.W."/>
            <person name="Chen H."/>
            <person name="Zhang Y."/>
            <person name="Qian W."/>
            <person name="Kim H."/>
            <person name="Gan S."/>
            <person name="Zhao Y."/>
            <person name="Li J."/>
            <person name="Yi K."/>
            <person name="Feng H."/>
            <person name="Zhu P."/>
            <person name="Li B."/>
            <person name="Liu Q."/>
            <person name="Fairley S."/>
            <person name="Magor K.E."/>
            <person name="Du Z."/>
            <person name="Hu X."/>
            <person name="Goodman L."/>
            <person name="Tafer H."/>
            <person name="Vignal A."/>
            <person name="Lee T."/>
            <person name="Kim K.W."/>
            <person name="Sheng Z."/>
            <person name="An Y."/>
            <person name="Searle S."/>
            <person name="Herrero J."/>
            <person name="Groenen M.A."/>
            <person name="Crooijmans R.P."/>
            <person name="Faraut T."/>
            <person name="Cai Q."/>
            <person name="Webster R.G."/>
            <person name="Aldridge J.R."/>
            <person name="Warren W.C."/>
            <person name="Bartschat S."/>
            <person name="Kehr S."/>
            <person name="Marz M."/>
            <person name="Stadler P.F."/>
            <person name="Smith J."/>
            <person name="Kraus R.H."/>
            <person name="Zhao Y."/>
            <person name="Ren L."/>
            <person name="Fei J."/>
            <person name="Morisson M."/>
            <person name="Kaiser P."/>
            <person name="Griffin D.K."/>
            <person name="Rao M."/>
            <person name="Pitel F."/>
            <person name="Wang J."/>
            <person name="Li N."/>
        </authorList>
    </citation>
    <scope>NUCLEOTIDE SEQUENCE [LARGE SCALE GENOMIC DNA]</scope>
</reference>
<feature type="compositionally biased region" description="Polar residues" evidence="1">
    <location>
        <begin position="187"/>
        <end position="202"/>
    </location>
</feature>
<feature type="compositionally biased region" description="Polar residues" evidence="1">
    <location>
        <begin position="253"/>
        <end position="266"/>
    </location>
</feature>
<sequence length="266" mass="30066">MCMAGCAREKDWYLPLPLFSQKEKKKKEKTRELCLACCRRAQRPERADAGLHTPPEKQQNQQLGWGSPPKPNTHTVTPAWLNSDLIPYLRGGVLSKQATDRRRLGFFRVRTVSQREDDTTKLKEPARGRAAPREILEAEAIGCHPSDKPGQLVLATSQGSVGAAQPQPNRFLRLHKTRRMVAGLAQRTGQDRSPQGQHQKWSMLNKKKVFLALPAEGQRHRFWSRQQHTAPRHCSLAREGGRRGRDRTEEPKPTSSGSNHNLAKSN</sequence>
<feature type="region of interest" description="Disordered" evidence="1">
    <location>
        <begin position="222"/>
        <end position="266"/>
    </location>
</feature>